<organism evidence="1 2">
    <name type="scientific">Vermiconidia calcicola</name>
    <dbReference type="NCBI Taxonomy" id="1690605"/>
    <lineage>
        <taxon>Eukaryota</taxon>
        <taxon>Fungi</taxon>
        <taxon>Dikarya</taxon>
        <taxon>Ascomycota</taxon>
        <taxon>Pezizomycotina</taxon>
        <taxon>Dothideomycetes</taxon>
        <taxon>Dothideomycetidae</taxon>
        <taxon>Mycosphaerellales</taxon>
        <taxon>Extremaceae</taxon>
        <taxon>Vermiconidia</taxon>
    </lineage>
</organism>
<accession>A0ACC3N130</accession>
<reference evidence="1" key="1">
    <citation type="submission" date="2023-07" db="EMBL/GenBank/DDBJ databases">
        <title>Black Yeasts Isolated from many extreme environments.</title>
        <authorList>
            <person name="Coleine C."/>
            <person name="Stajich J.E."/>
            <person name="Selbmann L."/>
        </authorList>
    </citation>
    <scope>NUCLEOTIDE SEQUENCE</scope>
    <source>
        <strain evidence="1">CCFEE 5714</strain>
    </source>
</reference>
<name>A0ACC3N130_9PEZI</name>
<gene>
    <name evidence="1" type="ORF">LTR37_011824</name>
</gene>
<comment type="caution">
    <text evidence="1">The sequence shown here is derived from an EMBL/GenBank/DDBJ whole genome shotgun (WGS) entry which is preliminary data.</text>
</comment>
<evidence type="ECO:0000313" key="2">
    <source>
        <dbReference type="Proteomes" id="UP001281147"/>
    </source>
</evidence>
<evidence type="ECO:0000313" key="1">
    <source>
        <dbReference type="EMBL" id="KAK3707822.1"/>
    </source>
</evidence>
<sequence length="449" mass="49626">MECSMTELAGSSLTSSRIASRPLPLRTYSESEAPAGAGEDAESAQNHSRGKSAYLPSGNRRLSVWRPKHKTHKSGGGSHQTPLPAVPELCDTKLALERTRSHLISPPITPPKDSVCENRDESGWTKDVLTYDFSRIDYELDRTRVVGTGLWSSVYFAQPVVRSPTQHGVREYTPPPTPQRRVASPCSFFAVKIAARPDARDVFLHEAKMLGFLQQSSGSEQYIVPFYGLDYRMFSLVCEGVLGGSLESVSTRLKVMTELERHLELRTLFPELASNLISGLRFIHSAGIVHADIKPANILLDISTRSTASDPMIRARYIDFSASFVSDHGVTANAGGTWDYMAPEQLRIQKDLNTPTFASDIWSLGVTLLSIIVGGSPYTAACGSNVFMLREAIKSGDALGFARSDPVVQKRMVACQDFVDCCRLALQKDPARRFTTAAWERWFEVQEME</sequence>
<dbReference type="Proteomes" id="UP001281147">
    <property type="component" value="Unassembled WGS sequence"/>
</dbReference>
<protein>
    <submittedName>
        <fullName evidence="1">Uncharacterized protein</fullName>
    </submittedName>
</protein>
<keyword evidence="2" id="KW-1185">Reference proteome</keyword>
<proteinExistence type="predicted"/>
<dbReference type="EMBL" id="JAUTXU010000106">
    <property type="protein sequence ID" value="KAK3707822.1"/>
    <property type="molecule type" value="Genomic_DNA"/>
</dbReference>